<evidence type="ECO:0000256" key="6">
    <source>
        <dbReference type="ARBA" id="ARBA00022840"/>
    </source>
</evidence>
<keyword evidence="4 9" id="KW-0132">Cell division</keyword>
<comment type="caution">
    <text evidence="11">The sequence shown here is derived from an EMBL/GenBank/DDBJ whole genome shotgun (WGS) entry which is preliminary data.</text>
</comment>
<dbReference type="FunFam" id="3.40.50.300:FF:000056">
    <property type="entry name" value="Cell division ATP-binding protein FtsE"/>
    <property type="match status" value="1"/>
</dbReference>
<gene>
    <name evidence="9 11" type="primary">ftsE</name>
    <name evidence="11" type="ORF">E6H03_05565</name>
</gene>
<comment type="similarity">
    <text evidence="1 9">Belongs to the ABC transporter superfamily.</text>
</comment>
<dbReference type="PROSITE" id="PS00211">
    <property type="entry name" value="ABC_TRANSPORTER_1"/>
    <property type="match status" value="1"/>
</dbReference>
<proteinExistence type="inferred from homology"/>
<keyword evidence="3 9" id="KW-1003">Cell membrane</keyword>
<dbReference type="GO" id="GO:0005524">
    <property type="term" value="F:ATP binding"/>
    <property type="evidence" value="ECO:0007669"/>
    <property type="project" value="UniProtKB-UniRule"/>
</dbReference>
<keyword evidence="6 9" id="KW-0067">ATP-binding</keyword>
<dbReference type="GO" id="GO:0005886">
    <property type="term" value="C:plasma membrane"/>
    <property type="evidence" value="ECO:0007669"/>
    <property type="project" value="UniProtKB-SubCell"/>
</dbReference>
<protein>
    <recommendedName>
        <fullName evidence="2 9">Cell division ATP-binding protein FtsE</fullName>
    </recommendedName>
</protein>
<evidence type="ECO:0000256" key="4">
    <source>
        <dbReference type="ARBA" id="ARBA00022618"/>
    </source>
</evidence>
<dbReference type="Gene3D" id="3.40.50.300">
    <property type="entry name" value="P-loop containing nucleotide triphosphate hydrolases"/>
    <property type="match status" value="1"/>
</dbReference>
<dbReference type="GO" id="GO:0022857">
    <property type="term" value="F:transmembrane transporter activity"/>
    <property type="evidence" value="ECO:0007669"/>
    <property type="project" value="TreeGrafter"/>
</dbReference>
<accession>A0A537JG19</accession>
<evidence type="ECO:0000256" key="8">
    <source>
        <dbReference type="ARBA" id="ARBA00023306"/>
    </source>
</evidence>
<dbReference type="AlphaFoldDB" id="A0A537JG19"/>
<dbReference type="SUPFAM" id="SSF52540">
    <property type="entry name" value="P-loop containing nucleoside triphosphate hydrolases"/>
    <property type="match status" value="1"/>
</dbReference>
<evidence type="ECO:0000259" key="10">
    <source>
        <dbReference type="PROSITE" id="PS50893"/>
    </source>
</evidence>
<dbReference type="InterPro" id="IPR003593">
    <property type="entry name" value="AAA+_ATPase"/>
</dbReference>
<dbReference type="InterPro" id="IPR017871">
    <property type="entry name" value="ABC_transporter-like_CS"/>
</dbReference>
<dbReference type="PROSITE" id="PS50893">
    <property type="entry name" value="ABC_TRANSPORTER_2"/>
    <property type="match status" value="1"/>
</dbReference>
<evidence type="ECO:0000256" key="7">
    <source>
        <dbReference type="ARBA" id="ARBA00023136"/>
    </source>
</evidence>
<evidence type="ECO:0000256" key="9">
    <source>
        <dbReference type="RuleBase" id="RU365094"/>
    </source>
</evidence>
<organism evidence="11 12">
    <name type="scientific">Candidatus Segetimicrobium genomatis</name>
    <dbReference type="NCBI Taxonomy" id="2569760"/>
    <lineage>
        <taxon>Bacteria</taxon>
        <taxon>Bacillati</taxon>
        <taxon>Candidatus Sysuimicrobiota</taxon>
        <taxon>Candidatus Sysuimicrobiia</taxon>
        <taxon>Candidatus Sysuimicrobiales</taxon>
        <taxon>Candidatus Segetimicrobiaceae</taxon>
        <taxon>Candidatus Segetimicrobium</taxon>
    </lineage>
</organism>
<evidence type="ECO:0000256" key="2">
    <source>
        <dbReference type="ARBA" id="ARBA00020019"/>
    </source>
</evidence>
<comment type="subunit">
    <text evidence="9">Homodimer. Forms a membrane-associated complex with FtsX.</text>
</comment>
<reference evidence="11 12" key="1">
    <citation type="journal article" date="2019" name="Nat. Microbiol.">
        <title>Mediterranean grassland soil C-N compound turnover is dependent on rainfall and depth, and is mediated by genomically divergent microorganisms.</title>
        <authorList>
            <person name="Diamond S."/>
            <person name="Andeer P.F."/>
            <person name="Li Z."/>
            <person name="Crits-Christoph A."/>
            <person name="Burstein D."/>
            <person name="Anantharaman K."/>
            <person name="Lane K.R."/>
            <person name="Thomas B.C."/>
            <person name="Pan C."/>
            <person name="Northen T.R."/>
            <person name="Banfield J.F."/>
        </authorList>
    </citation>
    <scope>NUCLEOTIDE SEQUENCE [LARGE SCALE GENOMIC DNA]</scope>
    <source>
        <strain evidence="11">NP_6</strain>
    </source>
</reference>
<dbReference type="GO" id="GO:0016887">
    <property type="term" value="F:ATP hydrolysis activity"/>
    <property type="evidence" value="ECO:0007669"/>
    <property type="project" value="InterPro"/>
</dbReference>
<sequence length="228" mass="24819">MVEFCQVSKRYPAGVTVFSDVTLRIDPEEFVFIVGPTGTGKSTLMKMIYREERPSSGTVLVGGRDVTRLPARDVPFLRRKVGIVFQDFKLLPRKTAWENVAFALEVTGAPSAGVAPRVAEVLDVVGLAARADAVPAELSAGEQQRVSIARALVHRPPLLLADEPTGNLDPDTSWEIVQLLSQIHLQGTTVIVTTHDKTIVDILRKRVIALERGAVVRDEVRGRYAGGG</sequence>
<evidence type="ECO:0000313" key="11">
    <source>
        <dbReference type="EMBL" id="TMI82430.1"/>
    </source>
</evidence>
<dbReference type="InterPro" id="IPR005286">
    <property type="entry name" value="Cell_div_FtsE"/>
</dbReference>
<dbReference type="EMBL" id="VBAN01000163">
    <property type="protein sequence ID" value="TMI82430.1"/>
    <property type="molecule type" value="Genomic_DNA"/>
</dbReference>
<comment type="subcellular location">
    <subcellularLocation>
        <location evidence="9">Cell membrane</location>
        <topology evidence="9">Peripheral membrane protein</topology>
        <orientation evidence="9">Cytoplasmic side</orientation>
    </subcellularLocation>
</comment>
<dbReference type="PANTHER" id="PTHR24220">
    <property type="entry name" value="IMPORT ATP-BINDING PROTEIN"/>
    <property type="match status" value="1"/>
</dbReference>
<dbReference type="Pfam" id="PF00005">
    <property type="entry name" value="ABC_tran"/>
    <property type="match status" value="1"/>
</dbReference>
<evidence type="ECO:0000313" key="12">
    <source>
        <dbReference type="Proteomes" id="UP000318093"/>
    </source>
</evidence>
<dbReference type="NCBIfam" id="TIGR02673">
    <property type="entry name" value="FtsE"/>
    <property type="match status" value="1"/>
</dbReference>
<evidence type="ECO:0000256" key="1">
    <source>
        <dbReference type="ARBA" id="ARBA00005417"/>
    </source>
</evidence>
<dbReference type="InterPro" id="IPR027417">
    <property type="entry name" value="P-loop_NTPase"/>
</dbReference>
<name>A0A537JG19_9BACT</name>
<dbReference type="InterPro" id="IPR003439">
    <property type="entry name" value="ABC_transporter-like_ATP-bd"/>
</dbReference>
<keyword evidence="8 9" id="KW-0131">Cell cycle</keyword>
<comment type="function">
    <text evidence="9">Part of the ABC transporter FtsEX involved in cellular division.</text>
</comment>
<dbReference type="GO" id="GO:0051301">
    <property type="term" value="P:cell division"/>
    <property type="evidence" value="ECO:0007669"/>
    <property type="project" value="UniProtKB-UniRule"/>
</dbReference>
<dbReference type="InterPro" id="IPR015854">
    <property type="entry name" value="ABC_transpr_LolD-like"/>
</dbReference>
<dbReference type="PANTHER" id="PTHR24220:SF470">
    <property type="entry name" value="CELL DIVISION ATP-BINDING PROTEIN FTSE"/>
    <property type="match status" value="1"/>
</dbReference>
<keyword evidence="5 9" id="KW-0547">Nucleotide-binding</keyword>
<evidence type="ECO:0000256" key="3">
    <source>
        <dbReference type="ARBA" id="ARBA00022475"/>
    </source>
</evidence>
<evidence type="ECO:0000256" key="5">
    <source>
        <dbReference type="ARBA" id="ARBA00022741"/>
    </source>
</evidence>
<dbReference type="Proteomes" id="UP000318093">
    <property type="component" value="Unassembled WGS sequence"/>
</dbReference>
<dbReference type="SMART" id="SM00382">
    <property type="entry name" value="AAA"/>
    <property type="match status" value="1"/>
</dbReference>
<feature type="domain" description="ABC transporter" evidence="10">
    <location>
        <begin position="2"/>
        <end position="228"/>
    </location>
</feature>
<keyword evidence="7 9" id="KW-0472">Membrane</keyword>